<feature type="transmembrane region" description="Helical" evidence="1">
    <location>
        <begin position="29"/>
        <end position="47"/>
    </location>
</feature>
<dbReference type="EMBL" id="MFNF01000024">
    <property type="protein sequence ID" value="OGH02149.1"/>
    <property type="molecule type" value="Genomic_DNA"/>
</dbReference>
<gene>
    <name evidence="2" type="ORF">A2557_05180</name>
</gene>
<reference evidence="2 3" key="1">
    <citation type="journal article" date="2016" name="Nat. Commun.">
        <title>Thousands of microbial genomes shed light on interconnected biogeochemical processes in an aquifer system.</title>
        <authorList>
            <person name="Anantharaman K."/>
            <person name="Brown C.T."/>
            <person name="Hug L.A."/>
            <person name="Sharon I."/>
            <person name="Castelle C.J."/>
            <person name="Probst A.J."/>
            <person name="Thomas B.C."/>
            <person name="Singh A."/>
            <person name="Wilkins M.J."/>
            <person name="Karaoz U."/>
            <person name="Brodie E.L."/>
            <person name="Williams K.H."/>
            <person name="Hubbard S.S."/>
            <person name="Banfield J.F."/>
        </authorList>
    </citation>
    <scope>NUCLEOTIDE SEQUENCE [LARGE SCALE GENOMIC DNA]</scope>
</reference>
<evidence type="ECO:0000313" key="2">
    <source>
        <dbReference type="EMBL" id="OGH02149.1"/>
    </source>
</evidence>
<keyword evidence="1" id="KW-1133">Transmembrane helix</keyword>
<evidence type="ECO:0000313" key="3">
    <source>
        <dbReference type="Proteomes" id="UP000177583"/>
    </source>
</evidence>
<proteinExistence type="predicted"/>
<evidence type="ECO:0008006" key="4">
    <source>
        <dbReference type="Google" id="ProtNLM"/>
    </source>
</evidence>
<feature type="transmembrane region" description="Helical" evidence="1">
    <location>
        <begin position="85"/>
        <end position="104"/>
    </location>
</feature>
<organism evidence="2 3">
    <name type="scientific">Candidatus Lambdaproteobacteria bacterium RIFOXYD2_FULL_56_26</name>
    <dbReference type="NCBI Taxonomy" id="1817773"/>
    <lineage>
        <taxon>Bacteria</taxon>
        <taxon>Pseudomonadati</taxon>
        <taxon>Pseudomonadota</taxon>
        <taxon>Candidatus Lambdaproteobacteria</taxon>
    </lineage>
</organism>
<comment type="caution">
    <text evidence="2">The sequence shown here is derived from an EMBL/GenBank/DDBJ whole genome shotgun (WGS) entry which is preliminary data.</text>
</comment>
<accession>A0A1F6GVS3</accession>
<feature type="transmembrane region" description="Helical" evidence="1">
    <location>
        <begin position="59"/>
        <end position="79"/>
    </location>
</feature>
<protein>
    <recommendedName>
        <fullName evidence="4">DUF3147 family protein</fullName>
    </recommendedName>
</protein>
<keyword evidence="1" id="KW-0472">Membrane</keyword>
<sequence length="116" mass="12884">MSLPWWIKLLLTGAIVTGASELAKHSGRLGALVMVLPWITLSTLFWLESEGQGQLISPLLRSGFWYLLPSLPLFLVLPWMLDRGYGIWTGLGASCLLAVTLFLAEQWILGRFGVEL</sequence>
<dbReference type="AlphaFoldDB" id="A0A1F6GVS3"/>
<keyword evidence="1" id="KW-0812">Transmembrane</keyword>
<name>A0A1F6GVS3_9PROT</name>
<evidence type="ECO:0000256" key="1">
    <source>
        <dbReference type="SAM" id="Phobius"/>
    </source>
</evidence>
<dbReference type="Proteomes" id="UP000177583">
    <property type="component" value="Unassembled WGS sequence"/>
</dbReference>